<dbReference type="Proteomes" id="UP001596296">
    <property type="component" value="Unassembled WGS sequence"/>
</dbReference>
<evidence type="ECO:0000256" key="3">
    <source>
        <dbReference type="ARBA" id="ARBA00023002"/>
    </source>
</evidence>
<organism evidence="9 10">
    <name type="scientific">Halopenitus salinus</name>
    <dbReference type="NCBI Taxonomy" id="1198295"/>
    <lineage>
        <taxon>Archaea</taxon>
        <taxon>Methanobacteriati</taxon>
        <taxon>Methanobacteriota</taxon>
        <taxon>Stenosarchaea group</taxon>
        <taxon>Halobacteria</taxon>
        <taxon>Halobacteriales</taxon>
        <taxon>Haloferacaceae</taxon>
        <taxon>Halopenitus</taxon>
    </lineage>
</organism>
<evidence type="ECO:0000256" key="5">
    <source>
        <dbReference type="PIRSR" id="PIRSR000112-1"/>
    </source>
</evidence>
<dbReference type="GO" id="GO:0008888">
    <property type="term" value="F:glycerol dehydrogenase (NAD+) activity"/>
    <property type="evidence" value="ECO:0007669"/>
    <property type="project" value="UniProtKB-EC"/>
</dbReference>
<proteinExistence type="predicted"/>
<feature type="domain" description="Alcohol dehydrogenase iron-type/glycerol dehydrogenase GldA" evidence="8">
    <location>
        <begin position="7"/>
        <end position="154"/>
    </location>
</feature>
<feature type="binding site" evidence="7">
    <location>
        <begin position="94"/>
        <end position="98"/>
    </location>
    <ligand>
        <name>NAD(+)</name>
        <dbReference type="ChEBI" id="CHEBI:57540"/>
    </ligand>
</feature>
<keyword evidence="4 7" id="KW-0520">NAD</keyword>
<evidence type="ECO:0000259" key="8">
    <source>
        <dbReference type="Pfam" id="PF00465"/>
    </source>
</evidence>
<evidence type="ECO:0000256" key="2">
    <source>
        <dbReference type="ARBA" id="ARBA00022833"/>
    </source>
</evidence>
<feature type="binding site" evidence="7">
    <location>
        <position position="131"/>
    </location>
    <ligand>
        <name>NAD(+)</name>
        <dbReference type="ChEBI" id="CHEBI:57540"/>
    </ligand>
</feature>
<dbReference type="AlphaFoldDB" id="A0ABD5UR37"/>
<evidence type="ECO:0000256" key="4">
    <source>
        <dbReference type="ARBA" id="ARBA00023027"/>
    </source>
</evidence>
<keyword evidence="1 5" id="KW-0479">Metal-binding</keyword>
<dbReference type="EC" id="1.1.1.6" evidence="9"/>
<dbReference type="Gene3D" id="1.20.1090.10">
    <property type="entry name" value="Dehydroquinate synthase-like - alpha domain"/>
    <property type="match status" value="1"/>
</dbReference>
<dbReference type="EMBL" id="JBHSXL010000003">
    <property type="protein sequence ID" value="MFC6891618.1"/>
    <property type="molecule type" value="Genomic_DNA"/>
</dbReference>
<keyword evidence="2 5" id="KW-0862">Zinc</keyword>
<dbReference type="PIRSF" id="PIRSF000112">
    <property type="entry name" value="Glycerol_dehydrogenase"/>
    <property type="match status" value="1"/>
</dbReference>
<feature type="binding site" evidence="5">
    <location>
        <position position="171"/>
    </location>
    <ligand>
        <name>glycerol</name>
        <dbReference type="ChEBI" id="CHEBI:17754"/>
    </ligand>
</feature>
<dbReference type="NCBIfam" id="NF006941">
    <property type="entry name" value="PRK09423.1"/>
    <property type="match status" value="1"/>
</dbReference>
<dbReference type="GO" id="GO:0046872">
    <property type="term" value="F:metal ion binding"/>
    <property type="evidence" value="ECO:0007669"/>
    <property type="project" value="UniProtKB-KW"/>
</dbReference>
<evidence type="ECO:0000256" key="7">
    <source>
        <dbReference type="PIRSR" id="PIRSR000112-3"/>
    </source>
</evidence>
<sequence>MRRLIAPASYVQGRDVLSNADSFAALSADRALLLGGETALSTAESDLRSGLEAAGIDVVAVERGVDTCTFDRIDELVERVETARANLVVGVGGGVALDTAKAVSERSGTELAIVATIASTDAPCSSVSVVYDADGGFDEYVHRRRNPELVLVDTAIVAEAPERFLRYGLGDAFATRFEAETVAGSWNGTHAGGVPTDAASTLARRSFRNVADHGPAALAAVRRDAVTPAVERIVETNTLLSGVGFESGGLAAAHAFGKGFSRVGAKAPHGLTIAFATIAQLVLEDRDADVLEEALRVAGSVGIDNALSELGIDADLEAVATESCRDDTTMSNEPMDVTPSMAADALATADELLEEI</sequence>
<feature type="binding site" evidence="5">
    <location>
        <position position="254"/>
    </location>
    <ligand>
        <name>glycerol</name>
        <dbReference type="ChEBI" id="CHEBI:17754"/>
    </ligand>
</feature>
<keyword evidence="3 9" id="KW-0560">Oxidoreductase</keyword>
<feature type="binding site" evidence="6">
    <location>
        <position position="121"/>
    </location>
    <ligand>
        <name>glycerol</name>
        <dbReference type="ChEBI" id="CHEBI:17754"/>
    </ligand>
</feature>
<dbReference type="PANTHER" id="PTHR43616:SF5">
    <property type="entry name" value="GLYCEROL DEHYDROGENASE 1"/>
    <property type="match status" value="1"/>
</dbReference>
<evidence type="ECO:0000313" key="9">
    <source>
        <dbReference type="EMBL" id="MFC6891618.1"/>
    </source>
</evidence>
<name>A0ABD5UR37_9EURY</name>
<dbReference type="InterPro" id="IPR016205">
    <property type="entry name" value="Glycerol_DH"/>
</dbReference>
<feature type="binding site" evidence="5">
    <location>
        <position position="269"/>
    </location>
    <ligand>
        <name>glycerol</name>
        <dbReference type="ChEBI" id="CHEBI:17754"/>
    </ligand>
</feature>
<dbReference type="SUPFAM" id="SSF56796">
    <property type="entry name" value="Dehydroquinate synthase-like"/>
    <property type="match status" value="1"/>
</dbReference>
<evidence type="ECO:0000256" key="6">
    <source>
        <dbReference type="PIRSR" id="PIRSR000112-2"/>
    </source>
</evidence>
<dbReference type="InterPro" id="IPR001670">
    <property type="entry name" value="ADH_Fe/GldA"/>
</dbReference>
<dbReference type="Gene3D" id="3.40.50.1970">
    <property type="match status" value="1"/>
</dbReference>
<dbReference type="Pfam" id="PF00465">
    <property type="entry name" value="Fe-ADH"/>
    <property type="match status" value="1"/>
</dbReference>
<protein>
    <submittedName>
        <fullName evidence="9">Glycerol dehydrogenase</fullName>
        <ecNumber evidence="9">1.1.1.6</ecNumber>
    </submittedName>
</protein>
<keyword evidence="10" id="KW-1185">Reference proteome</keyword>
<accession>A0ABD5UR37</accession>
<gene>
    <name evidence="9" type="ORF">ACFQE9_03160</name>
</gene>
<evidence type="ECO:0000256" key="1">
    <source>
        <dbReference type="ARBA" id="ARBA00022723"/>
    </source>
</evidence>
<dbReference type="PANTHER" id="PTHR43616">
    <property type="entry name" value="GLYCEROL DEHYDROGENASE"/>
    <property type="match status" value="1"/>
</dbReference>
<feature type="binding site" evidence="7">
    <location>
        <position position="125"/>
    </location>
    <ligand>
        <name>NAD(+)</name>
        <dbReference type="ChEBI" id="CHEBI:57540"/>
    </ligand>
</feature>
<comment type="caution">
    <text evidence="9">The sequence shown here is derived from an EMBL/GenBank/DDBJ whole genome shotgun (WGS) entry which is preliminary data.</text>
</comment>
<comment type="cofactor">
    <cofactor evidence="5">
        <name>Zn(2+)</name>
        <dbReference type="ChEBI" id="CHEBI:29105"/>
    </cofactor>
    <text evidence="5">Binds 1 zinc ion per subunit.</text>
</comment>
<dbReference type="RefSeq" id="WP_379740194.1">
    <property type="nucleotide sequence ID" value="NZ_JBHSVN010000001.1"/>
</dbReference>
<feature type="binding site" evidence="7">
    <location>
        <begin position="116"/>
        <end position="119"/>
    </location>
    <ligand>
        <name>NAD(+)</name>
        <dbReference type="ChEBI" id="CHEBI:57540"/>
    </ligand>
</feature>
<evidence type="ECO:0000313" key="10">
    <source>
        <dbReference type="Proteomes" id="UP001596296"/>
    </source>
</evidence>
<reference evidence="9 10" key="1">
    <citation type="journal article" date="2019" name="Int. J. Syst. Evol. Microbiol.">
        <title>The Global Catalogue of Microorganisms (GCM) 10K type strain sequencing project: providing services to taxonomists for standard genome sequencing and annotation.</title>
        <authorList>
            <consortium name="The Broad Institute Genomics Platform"/>
            <consortium name="The Broad Institute Genome Sequencing Center for Infectious Disease"/>
            <person name="Wu L."/>
            <person name="Ma J."/>
        </authorList>
    </citation>
    <scope>NUCLEOTIDE SEQUENCE [LARGE SCALE GENOMIC DNA]</scope>
    <source>
        <strain evidence="9 10">SKJ47</strain>
    </source>
</reference>